<proteinExistence type="predicted"/>
<organism evidence="1">
    <name type="scientific">human gut metagenome</name>
    <dbReference type="NCBI Taxonomy" id="408170"/>
    <lineage>
        <taxon>unclassified sequences</taxon>
        <taxon>metagenomes</taxon>
        <taxon>organismal metagenomes</taxon>
    </lineage>
</organism>
<comment type="caution">
    <text evidence="1">The sequence shown here is derived from an EMBL/GenBank/DDBJ whole genome shotgun (WGS) entry which is preliminary data.</text>
</comment>
<dbReference type="AlphaFoldDB" id="K1UD02"/>
<gene>
    <name evidence="1" type="ORF">OBE_01035</name>
</gene>
<feature type="non-terminal residue" evidence="1">
    <location>
        <position position="1"/>
    </location>
</feature>
<name>K1UD02_9ZZZZ</name>
<evidence type="ECO:0000313" key="1">
    <source>
        <dbReference type="EMBL" id="EKC76080.1"/>
    </source>
</evidence>
<protein>
    <submittedName>
        <fullName evidence="1">Uncharacterized protein</fullName>
    </submittedName>
</protein>
<dbReference type="EMBL" id="AJWZ01000680">
    <property type="protein sequence ID" value="EKC76080.1"/>
    <property type="molecule type" value="Genomic_DNA"/>
</dbReference>
<sequence length="39" mass="4536">TFYDDCLKSFNIPELSRGPVPFDAIDIENVMKQEAEKFK</sequence>
<accession>K1UD02</accession>
<reference evidence="1" key="1">
    <citation type="journal article" date="2013" name="Environ. Microbiol.">
        <title>Microbiota from the distal guts of lean and obese adolescents exhibit partial functional redundancy besides clear differences in community structure.</title>
        <authorList>
            <person name="Ferrer M."/>
            <person name="Ruiz A."/>
            <person name="Lanza F."/>
            <person name="Haange S.B."/>
            <person name="Oberbach A."/>
            <person name="Till H."/>
            <person name="Bargiela R."/>
            <person name="Campoy C."/>
            <person name="Segura M.T."/>
            <person name="Richter M."/>
            <person name="von Bergen M."/>
            <person name="Seifert J."/>
            <person name="Suarez A."/>
        </authorList>
    </citation>
    <scope>NUCLEOTIDE SEQUENCE</scope>
</reference>